<dbReference type="Proteomes" id="UP001311232">
    <property type="component" value="Unassembled WGS sequence"/>
</dbReference>
<evidence type="ECO:0000313" key="2">
    <source>
        <dbReference type="Proteomes" id="UP001311232"/>
    </source>
</evidence>
<reference evidence="1 2" key="1">
    <citation type="submission" date="2021-06" db="EMBL/GenBank/DDBJ databases">
        <authorList>
            <person name="Palmer J.M."/>
        </authorList>
    </citation>
    <scope>NUCLEOTIDE SEQUENCE [LARGE SCALE GENOMIC DNA]</scope>
    <source>
        <strain evidence="1 2">MEX-2019</strain>
        <tissue evidence="1">Muscle</tissue>
    </source>
</reference>
<accession>A0AAV9QYL6</accession>
<dbReference type="EMBL" id="JAHHUM010002649">
    <property type="protein sequence ID" value="KAK5601761.1"/>
    <property type="molecule type" value="Genomic_DNA"/>
</dbReference>
<sequence>MAAAVNYENRVAGAVGSVETPRLLQRAQLQGLSQTPPSPHPTPPKLLLQPLTQLSLLPHCIRI</sequence>
<proteinExistence type="predicted"/>
<keyword evidence="2" id="KW-1185">Reference proteome</keyword>
<dbReference type="AlphaFoldDB" id="A0AAV9QYL6"/>
<name>A0AAV9QYL6_9TELE</name>
<gene>
    <name evidence="1" type="ORF">CRENBAI_021006</name>
</gene>
<protein>
    <submittedName>
        <fullName evidence="1">Uncharacterized protein</fullName>
    </submittedName>
</protein>
<organism evidence="1 2">
    <name type="scientific">Crenichthys baileyi</name>
    <name type="common">White River springfish</name>
    <dbReference type="NCBI Taxonomy" id="28760"/>
    <lineage>
        <taxon>Eukaryota</taxon>
        <taxon>Metazoa</taxon>
        <taxon>Chordata</taxon>
        <taxon>Craniata</taxon>
        <taxon>Vertebrata</taxon>
        <taxon>Euteleostomi</taxon>
        <taxon>Actinopterygii</taxon>
        <taxon>Neopterygii</taxon>
        <taxon>Teleostei</taxon>
        <taxon>Neoteleostei</taxon>
        <taxon>Acanthomorphata</taxon>
        <taxon>Ovalentaria</taxon>
        <taxon>Atherinomorphae</taxon>
        <taxon>Cyprinodontiformes</taxon>
        <taxon>Goodeidae</taxon>
        <taxon>Crenichthys</taxon>
    </lineage>
</organism>
<evidence type="ECO:0000313" key="1">
    <source>
        <dbReference type="EMBL" id="KAK5601761.1"/>
    </source>
</evidence>
<comment type="caution">
    <text evidence="1">The sequence shown here is derived from an EMBL/GenBank/DDBJ whole genome shotgun (WGS) entry which is preliminary data.</text>
</comment>